<comment type="caution">
    <text evidence="1">The sequence shown here is derived from an EMBL/GenBank/DDBJ whole genome shotgun (WGS) entry which is preliminary data.</text>
</comment>
<name>A0A9J5WB80_SOLCO</name>
<proteinExistence type="predicted"/>
<evidence type="ECO:0000313" key="2">
    <source>
        <dbReference type="Proteomes" id="UP000824120"/>
    </source>
</evidence>
<dbReference type="EMBL" id="JACXVP010000012">
    <property type="protein sequence ID" value="KAG5572540.1"/>
    <property type="molecule type" value="Genomic_DNA"/>
</dbReference>
<keyword evidence="2" id="KW-1185">Reference proteome</keyword>
<protein>
    <submittedName>
        <fullName evidence="1">Uncharacterized protein</fullName>
    </submittedName>
</protein>
<dbReference type="Proteomes" id="UP000824120">
    <property type="component" value="Chromosome 12"/>
</dbReference>
<accession>A0A9J5WB80</accession>
<organism evidence="1 2">
    <name type="scientific">Solanum commersonii</name>
    <name type="common">Commerson's wild potato</name>
    <name type="synonym">Commerson's nightshade</name>
    <dbReference type="NCBI Taxonomy" id="4109"/>
    <lineage>
        <taxon>Eukaryota</taxon>
        <taxon>Viridiplantae</taxon>
        <taxon>Streptophyta</taxon>
        <taxon>Embryophyta</taxon>
        <taxon>Tracheophyta</taxon>
        <taxon>Spermatophyta</taxon>
        <taxon>Magnoliopsida</taxon>
        <taxon>eudicotyledons</taxon>
        <taxon>Gunneridae</taxon>
        <taxon>Pentapetalae</taxon>
        <taxon>asterids</taxon>
        <taxon>lamiids</taxon>
        <taxon>Solanales</taxon>
        <taxon>Solanaceae</taxon>
        <taxon>Solanoideae</taxon>
        <taxon>Solaneae</taxon>
        <taxon>Solanum</taxon>
    </lineage>
</organism>
<feature type="non-terminal residue" evidence="1">
    <location>
        <position position="37"/>
    </location>
</feature>
<reference evidence="1 2" key="1">
    <citation type="submission" date="2020-09" db="EMBL/GenBank/DDBJ databases">
        <title>De no assembly of potato wild relative species, Solanum commersonii.</title>
        <authorList>
            <person name="Cho K."/>
        </authorList>
    </citation>
    <scope>NUCLEOTIDE SEQUENCE [LARGE SCALE GENOMIC DNA]</scope>
    <source>
        <strain evidence="1">LZ3.2</strain>
        <tissue evidence="1">Leaf</tissue>
    </source>
</reference>
<sequence>MVHGNTSRLCSSALKRTLGANGIPSWGNHAVMQSPVL</sequence>
<dbReference type="AlphaFoldDB" id="A0A9J5WB80"/>
<evidence type="ECO:0000313" key="1">
    <source>
        <dbReference type="EMBL" id="KAG5572540.1"/>
    </source>
</evidence>
<gene>
    <name evidence="1" type="ORF">H5410_062306</name>
</gene>